<keyword evidence="3" id="KW-1185">Reference proteome</keyword>
<dbReference type="RefSeq" id="XP_005788975.1">
    <property type="nucleotide sequence ID" value="XM_005788918.1"/>
</dbReference>
<evidence type="ECO:0000313" key="2">
    <source>
        <dbReference type="EnsemblProtists" id="EOD36546"/>
    </source>
</evidence>
<dbReference type="HOGENOM" id="CLU_443757_0_0_1"/>
<dbReference type="KEGG" id="ehx:EMIHUDRAFT_440575"/>
<dbReference type="Proteomes" id="UP000013827">
    <property type="component" value="Unassembled WGS sequence"/>
</dbReference>
<name>A0A0D3KLB1_EMIH1</name>
<evidence type="ECO:0000256" key="1">
    <source>
        <dbReference type="SAM" id="MobiDB-lite"/>
    </source>
</evidence>
<accession>A0A0D3KLB1</accession>
<feature type="compositionally biased region" description="Pro residues" evidence="1">
    <location>
        <begin position="550"/>
        <end position="562"/>
    </location>
</feature>
<proteinExistence type="predicted"/>
<feature type="region of interest" description="Disordered" evidence="1">
    <location>
        <begin position="543"/>
        <end position="562"/>
    </location>
</feature>
<dbReference type="PaxDb" id="2903-EOD36546"/>
<dbReference type="AlphaFoldDB" id="A0A0D3KLB1"/>
<dbReference type="EnsemblProtists" id="EOD36546">
    <property type="protein sequence ID" value="EOD36546"/>
    <property type="gene ID" value="EMIHUDRAFT_440575"/>
</dbReference>
<feature type="compositionally biased region" description="Acidic residues" evidence="1">
    <location>
        <begin position="419"/>
        <end position="436"/>
    </location>
</feature>
<protein>
    <submittedName>
        <fullName evidence="2">Uncharacterized protein</fullName>
    </submittedName>
</protein>
<reference evidence="3" key="1">
    <citation type="journal article" date="2013" name="Nature">
        <title>Pan genome of the phytoplankton Emiliania underpins its global distribution.</title>
        <authorList>
            <person name="Read B.A."/>
            <person name="Kegel J."/>
            <person name="Klute M.J."/>
            <person name="Kuo A."/>
            <person name="Lefebvre S.C."/>
            <person name="Maumus F."/>
            <person name="Mayer C."/>
            <person name="Miller J."/>
            <person name="Monier A."/>
            <person name="Salamov A."/>
            <person name="Young J."/>
            <person name="Aguilar M."/>
            <person name="Claverie J.M."/>
            <person name="Frickenhaus S."/>
            <person name="Gonzalez K."/>
            <person name="Herman E.K."/>
            <person name="Lin Y.C."/>
            <person name="Napier J."/>
            <person name="Ogata H."/>
            <person name="Sarno A.F."/>
            <person name="Shmutz J."/>
            <person name="Schroeder D."/>
            <person name="de Vargas C."/>
            <person name="Verret F."/>
            <person name="von Dassow P."/>
            <person name="Valentin K."/>
            <person name="Van de Peer Y."/>
            <person name="Wheeler G."/>
            <person name="Dacks J.B."/>
            <person name="Delwiche C.F."/>
            <person name="Dyhrman S.T."/>
            <person name="Glockner G."/>
            <person name="John U."/>
            <person name="Richards T."/>
            <person name="Worden A.Z."/>
            <person name="Zhang X."/>
            <person name="Grigoriev I.V."/>
            <person name="Allen A.E."/>
            <person name="Bidle K."/>
            <person name="Borodovsky M."/>
            <person name="Bowler C."/>
            <person name="Brownlee C."/>
            <person name="Cock J.M."/>
            <person name="Elias M."/>
            <person name="Gladyshev V.N."/>
            <person name="Groth M."/>
            <person name="Guda C."/>
            <person name="Hadaegh A."/>
            <person name="Iglesias-Rodriguez M.D."/>
            <person name="Jenkins J."/>
            <person name="Jones B.M."/>
            <person name="Lawson T."/>
            <person name="Leese F."/>
            <person name="Lindquist E."/>
            <person name="Lobanov A."/>
            <person name="Lomsadze A."/>
            <person name="Malik S.B."/>
            <person name="Marsh M.E."/>
            <person name="Mackinder L."/>
            <person name="Mock T."/>
            <person name="Mueller-Roeber B."/>
            <person name="Pagarete A."/>
            <person name="Parker M."/>
            <person name="Probert I."/>
            <person name="Quesneville H."/>
            <person name="Raines C."/>
            <person name="Rensing S.A."/>
            <person name="Riano-Pachon D.M."/>
            <person name="Richier S."/>
            <person name="Rokitta S."/>
            <person name="Shiraiwa Y."/>
            <person name="Soanes D.M."/>
            <person name="van der Giezen M."/>
            <person name="Wahlund T.M."/>
            <person name="Williams B."/>
            <person name="Wilson W."/>
            <person name="Wolfe G."/>
            <person name="Wurch L.L."/>
        </authorList>
    </citation>
    <scope>NUCLEOTIDE SEQUENCE</scope>
</reference>
<organism evidence="2 3">
    <name type="scientific">Emiliania huxleyi (strain CCMP1516)</name>
    <dbReference type="NCBI Taxonomy" id="280463"/>
    <lineage>
        <taxon>Eukaryota</taxon>
        <taxon>Haptista</taxon>
        <taxon>Haptophyta</taxon>
        <taxon>Prymnesiophyceae</taxon>
        <taxon>Isochrysidales</taxon>
        <taxon>Noelaerhabdaceae</taxon>
        <taxon>Emiliania</taxon>
    </lineage>
</organism>
<dbReference type="GeneID" id="17281816"/>
<reference evidence="2" key="2">
    <citation type="submission" date="2024-10" db="UniProtKB">
        <authorList>
            <consortium name="EnsemblProtists"/>
        </authorList>
    </citation>
    <scope>IDENTIFICATION</scope>
</reference>
<sequence>MLCLLSAAVGAPVPSTQPPAEKLLSTPSTKGGWYPVPPARSRLLPCMPTHTGGRCSVQGKLLMEAASDVKDGTYVPGKRLDEMVEESNDTGAWYPGKLVHDAVEDMENGTYVPGAEIHKMVTKSEENGSWFPGKHLGEAVAAAAAEFHAEEFPVPVGMPEGTTCNELPSWLQDAINDVVQGVIAEIPNHKTLSHLPVEAKVRVGMVDAEVRNLTVRSLQMSRITMAECRSPREGLASFVPKLLPDVVLVHAKDVNLTQGLQFQTPGFLGGLGSIGASAVSNLTGHLNLTIVNGKNGNATHVTGCDATFAMGDTSVAGPAGLNLDVAAVPLPLPIGAILCYGPAALLGPASGLVGVELQGAGVLAGKTLDEEFSGLVDMLNKFFKKYSWYAGKYAGEAADAIAGGQATRSAEKTGKKVEEEAEEAAEEAEEEAEEAVETWYPGKYLSEGLEDMHEEMHRLSGKPSSPPSPPPGNCWDACGSKGGACDEFCGEGYACCQGGFDDPHPCPKSLPTDRDYHFCVPAAADDGHWFPGKHLMQGMEEVKEALTSSPLPPAQPPSPPPPPPPLPANCWSACGGKGGACDDFCGEGQACCQSGFGDPWPCPESMPDSLAALDFHFCVAAAPPMPPSPPASPSGGWILG</sequence>
<evidence type="ECO:0000313" key="3">
    <source>
        <dbReference type="Proteomes" id="UP000013827"/>
    </source>
</evidence>
<feature type="region of interest" description="Disordered" evidence="1">
    <location>
        <begin position="407"/>
        <end position="436"/>
    </location>
</feature>
<feature type="compositionally biased region" description="Basic and acidic residues" evidence="1">
    <location>
        <begin position="409"/>
        <end position="418"/>
    </location>
</feature>